<proteinExistence type="predicted"/>
<evidence type="ECO:0000313" key="3">
    <source>
        <dbReference type="EMBL" id="KAJ4437296.1"/>
    </source>
</evidence>
<dbReference type="Proteomes" id="UP001148838">
    <property type="component" value="Unassembled WGS sequence"/>
</dbReference>
<feature type="region of interest" description="Disordered" evidence="2">
    <location>
        <begin position="536"/>
        <end position="556"/>
    </location>
</feature>
<name>A0ABQ8SU86_PERAM</name>
<dbReference type="Pfam" id="PF10186">
    <property type="entry name" value="ATG14"/>
    <property type="match status" value="1"/>
</dbReference>
<organism evidence="3 4">
    <name type="scientific">Periplaneta americana</name>
    <name type="common">American cockroach</name>
    <name type="synonym">Blatta americana</name>
    <dbReference type="NCBI Taxonomy" id="6978"/>
    <lineage>
        <taxon>Eukaryota</taxon>
        <taxon>Metazoa</taxon>
        <taxon>Ecdysozoa</taxon>
        <taxon>Arthropoda</taxon>
        <taxon>Hexapoda</taxon>
        <taxon>Insecta</taxon>
        <taxon>Pterygota</taxon>
        <taxon>Neoptera</taxon>
        <taxon>Polyneoptera</taxon>
        <taxon>Dictyoptera</taxon>
        <taxon>Blattodea</taxon>
        <taxon>Blattoidea</taxon>
        <taxon>Blattidae</taxon>
        <taxon>Blattinae</taxon>
        <taxon>Periplaneta</taxon>
    </lineage>
</organism>
<keyword evidence="1" id="KW-0175">Coiled coil</keyword>
<dbReference type="PANTHER" id="PTHR13664">
    <property type="entry name" value="BECLIN 1-ASSOCIATED AUTOPHAGY-RELATED KEY REGULATOR"/>
    <property type="match status" value="1"/>
</dbReference>
<evidence type="ECO:0000313" key="4">
    <source>
        <dbReference type="Proteomes" id="UP001148838"/>
    </source>
</evidence>
<comment type="caution">
    <text evidence="3">The sequence shown here is derived from an EMBL/GenBank/DDBJ whole genome shotgun (WGS) entry which is preliminary data.</text>
</comment>
<keyword evidence="4" id="KW-1185">Reference proteome</keyword>
<dbReference type="EMBL" id="JAJSOF020000021">
    <property type="protein sequence ID" value="KAJ4437296.1"/>
    <property type="molecule type" value="Genomic_DNA"/>
</dbReference>
<evidence type="ECO:0008006" key="5">
    <source>
        <dbReference type="Google" id="ProtNLM"/>
    </source>
</evidence>
<dbReference type="PANTHER" id="PTHR13664:SF0">
    <property type="entry name" value="BECLIN 1-ASSOCIATED AUTOPHAGY-RELATED KEY REGULATOR"/>
    <property type="match status" value="1"/>
</dbReference>
<protein>
    <recommendedName>
        <fullName evidence="5">Beclin 1-associated autophagy-related key regulator</fullName>
    </recommendedName>
</protein>
<evidence type="ECO:0000256" key="1">
    <source>
        <dbReference type="ARBA" id="ARBA00023054"/>
    </source>
</evidence>
<reference evidence="3 4" key="1">
    <citation type="journal article" date="2022" name="Allergy">
        <title>Genome assembly and annotation of Periplaneta americana reveal a comprehensive cockroach allergen profile.</title>
        <authorList>
            <person name="Wang L."/>
            <person name="Xiong Q."/>
            <person name="Saelim N."/>
            <person name="Wang L."/>
            <person name="Nong W."/>
            <person name="Wan A.T."/>
            <person name="Shi M."/>
            <person name="Liu X."/>
            <person name="Cao Q."/>
            <person name="Hui J.H.L."/>
            <person name="Sookrung N."/>
            <person name="Leung T.F."/>
            <person name="Tungtrongchitr A."/>
            <person name="Tsui S.K.W."/>
        </authorList>
    </citation>
    <scope>NUCLEOTIDE SEQUENCE [LARGE SCALE GENOMIC DNA]</scope>
    <source>
        <strain evidence="3">PWHHKU_190912</strain>
    </source>
</reference>
<accession>A0ABQ8SU86</accession>
<dbReference type="InterPro" id="IPR018791">
    <property type="entry name" value="UV_resistance/autophagy_Atg14"/>
</dbReference>
<gene>
    <name evidence="3" type="ORF">ANN_17434</name>
</gene>
<evidence type="ECO:0000256" key="2">
    <source>
        <dbReference type="SAM" id="MobiDB-lite"/>
    </source>
</evidence>
<sequence length="834" mass="94898">MASSGSAYSSDAPGDFHLSSSIEDSGSRFSTSVDKCPLCSYNRKTFYCKQCIQEGSFIHSNNHYAERYRSVKYYCISLRHGCFGPYEKFAEKRVQLLNWQNNKKQLQDLCNKLLQKHVRSDQLRTEIDACHERIELLRMLIQEKKKNLEEGKPKISSMVKQSQERSARLPRYEERVCKLERYVNQMEMNVTTQAEGVQRVQQQLKDVIRASIQQLVQYIFPIIPVQPVPTLEQTYWTVDSDEDCDVPRDTVTALADATRTAYIRGRWVFTDSSGQLQHCIVAPSLPDSGDYSAYSVWVAANKDGVPGGSSDNVDNNPAYNISAALTYTTQLVNVLAFYLDVRLPNKLCYSDFCGHEMTDSQFAHRVAKLNSNVLHLCFTQNVNPELLHPAHTLNNILLLLNTEVSDLGRLHQHLVDDVNMLGENPQTIRENMEILLEANKAIGLEVNPEKIKYMIMSHDQNIVRNGNIKIGDLSFKEVEKFKYLGATVTNINDTREEIKCRINMENACCYSIEKLLSSSLLSKNLNVNTQSITSELDPSFGKTEERTKVSQGHGASSRITTLPWHTDQLTRIQGPLEVDPVLAKSLEDQLSRDLEIGEDSGSDDESDTLPWEWEAKLLSSSLLSKNLKVRIYKTVILPAVLYGCETWTLTLREEQRLGVFENKVLRKIFGAKRDEVTGEWRKLHNGELHSVYSSPDIIRNIKSRRLRWAGHVARMGESRNEYRVLVGRPEGKRPLARPRRRWEDNIKMDLREVGYDGRDWINLAQDRDQWRAYVRTAMNLRVPHVPCPESTPGPSQVSQHNLTSTQQATSMAGGLVTSAAASIASFWRGWTGTK</sequence>